<evidence type="ECO:0000313" key="1">
    <source>
        <dbReference type="EMBL" id="KAI4459021.1"/>
    </source>
</evidence>
<dbReference type="Proteomes" id="UP001056778">
    <property type="component" value="Chromosome 6"/>
</dbReference>
<sequence length="409" mass="45644">METSRRLFLLVQLSVYLGIVLCAGEGDVCVLIRDCKSAWTLSREELVERICDYEDGRYPKIWCQVPCVTPDYEKGVCTAAEKCDSFTNYVRNSDRNDYQNRNYLRKFVCDPISNKAKHYICCQDKPLKGIHHTATSPTTSVHVIDRYNEQCGIGNDQFKVVQGRIAELGEHPWAALLQYQKRGRLSVKCGGTLINRRYVLTAGHCINEREGKLVNVILGEHNTTTPIDCHFNACAPRPKVIAIEKITQHPGWVSGSPQFFDDIALLRLAEDVQFSEFIQPICLPTVKSQLPPPSTKLTVVGWGRTESEAPNDIKRKGVIYRQDSSKCMNTISIPLRKTQICVGGGIVDSCKGDSGGPLMMSTKGTDGGKIWHLVGVVSLGYDNPCGSPGQPGIYTSVSEYLDWIRQTMY</sequence>
<name>A0ACB9SWV4_HOLOL</name>
<protein>
    <submittedName>
        <fullName evidence="1">Tryptase-related</fullName>
    </submittedName>
</protein>
<gene>
    <name evidence="1" type="ORF">MML48_6g00019079</name>
</gene>
<evidence type="ECO:0000313" key="2">
    <source>
        <dbReference type="Proteomes" id="UP001056778"/>
    </source>
</evidence>
<comment type="caution">
    <text evidence="1">The sequence shown here is derived from an EMBL/GenBank/DDBJ whole genome shotgun (WGS) entry which is preliminary data.</text>
</comment>
<reference evidence="1" key="1">
    <citation type="submission" date="2022-04" db="EMBL/GenBank/DDBJ databases">
        <title>Chromosome-scale genome assembly of Holotrichia oblita Faldermann.</title>
        <authorList>
            <person name="Rongchong L."/>
        </authorList>
    </citation>
    <scope>NUCLEOTIDE SEQUENCE</scope>
    <source>
        <strain evidence="1">81SQS9</strain>
    </source>
</reference>
<organism evidence="1 2">
    <name type="scientific">Holotrichia oblita</name>
    <name type="common">Chafer beetle</name>
    <dbReference type="NCBI Taxonomy" id="644536"/>
    <lineage>
        <taxon>Eukaryota</taxon>
        <taxon>Metazoa</taxon>
        <taxon>Ecdysozoa</taxon>
        <taxon>Arthropoda</taxon>
        <taxon>Hexapoda</taxon>
        <taxon>Insecta</taxon>
        <taxon>Pterygota</taxon>
        <taxon>Neoptera</taxon>
        <taxon>Endopterygota</taxon>
        <taxon>Coleoptera</taxon>
        <taxon>Polyphaga</taxon>
        <taxon>Scarabaeiformia</taxon>
        <taxon>Scarabaeidae</taxon>
        <taxon>Melolonthinae</taxon>
        <taxon>Holotrichia</taxon>
    </lineage>
</organism>
<keyword evidence="2" id="KW-1185">Reference proteome</keyword>
<accession>A0ACB9SWV4</accession>
<dbReference type="EMBL" id="CM043020">
    <property type="protein sequence ID" value="KAI4459021.1"/>
    <property type="molecule type" value="Genomic_DNA"/>
</dbReference>
<proteinExistence type="predicted"/>